<evidence type="ECO:0000256" key="9">
    <source>
        <dbReference type="ARBA" id="ARBA00023221"/>
    </source>
</evidence>
<dbReference type="PANTHER" id="PTHR47470">
    <property type="entry name" value="CHOLESTEROL OXIDASE"/>
    <property type="match status" value="1"/>
</dbReference>
<evidence type="ECO:0000313" key="18">
    <source>
        <dbReference type="EMBL" id="BDA79282.1"/>
    </source>
</evidence>
<comment type="cofactor">
    <cofactor evidence="1">
        <name>FAD</name>
        <dbReference type="ChEBI" id="CHEBI:57692"/>
    </cofactor>
</comment>
<evidence type="ECO:0000256" key="4">
    <source>
        <dbReference type="ARBA" id="ARBA00022630"/>
    </source>
</evidence>
<evidence type="ECO:0000256" key="12">
    <source>
        <dbReference type="ARBA" id="ARBA00049645"/>
    </source>
</evidence>
<evidence type="ECO:0000259" key="17">
    <source>
        <dbReference type="Pfam" id="PF05199"/>
    </source>
</evidence>
<gene>
    <name evidence="18" type="ORF">LPTSP3_g22120</name>
</gene>
<reference evidence="18 19" key="1">
    <citation type="submission" date="2021-08" db="EMBL/GenBank/DDBJ databases">
        <title>Complete genome sequence of Leptospira kobayashii strain E30.</title>
        <authorList>
            <person name="Nakao R."/>
            <person name="Nakamura S."/>
            <person name="Masuzawa T."/>
            <person name="Koizumi N."/>
        </authorList>
    </citation>
    <scope>NUCLEOTIDE SEQUENCE [LARGE SCALE GENOMIC DNA]</scope>
    <source>
        <strain evidence="18 19">E30</strain>
    </source>
</reference>
<evidence type="ECO:0000256" key="3">
    <source>
        <dbReference type="ARBA" id="ARBA00022548"/>
    </source>
</evidence>
<dbReference type="EMBL" id="AP025028">
    <property type="protein sequence ID" value="BDA79282.1"/>
    <property type="molecule type" value="Genomic_DNA"/>
</dbReference>
<keyword evidence="4" id="KW-0285">Flavoprotein</keyword>
<keyword evidence="10" id="KW-0413">Isomerase</keyword>
<evidence type="ECO:0000256" key="8">
    <source>
        <dbReference type="ARBA" id="ARBA00023166"/>
    </source>
</evidence>
<evidence type="ECO:0000313" key="19">
    <source>
        <dbReference type="Proteomes" id="UP000245263"/>
    </source>
</evidence>
<dbReference type="Proteomes" id="UP000245263">
    <property type="component" value="Chromosome 1"/>
</dbReference>
<keyword evidence="6" id="KW-0560">Oxidoreductase</keyword>
<comment type="similarity">
    <text evidence="2">Belongs to the GMC oxidoreductase family.</text>
</comment>
<keyword evidence="7" id="KW-0443">Lipid metabolism</keyword>
<evidence type="ECO:0000256" key="14">
    <source>
        <dbReference type="ARBA" id="ARBA00049744"/>
    </source>
</evidence>
<keyword evidence="9" id="KW-0753">Steroid metabolism</keyword>
<name>A0ABM7UK87_9LEPT</name>
<dbReference type="InterPro" id="IPR000172">
    <property type="entry name" value="GMC_OxRdtase_N"/>
</dbReference>
<dbReference type="EC" id="1.1.3.6" evidence="13"/>
<sequence>MTKQMYEAIVIGSGFGGGISACRLSKKWPNGQVLVLERGKRYPMYSFARTPHEMSKNFWNIPTETKGGNPEDEETHGLFDIRHFEKMDAVISAGFGGGSLIYANVFLEPPDWVLADARWPESCKKDKLTPYYKIAKEVLGARPVPTNNDPRRRIIRTERFKQVAESLGRESKLLDINVFFGNDFQNPTPIGVQEKNRYGALQTSCTYCGECDVGCNSHSKNTVDLNYLHVAEHVHKAEIKTEHLVQKIVPLDLQGNEDPNSQGENGYRIYFLDLTLKGNRLSYADTKRVIVSAGTLGTTELLLRCKEEWKTLPKISSKLGEHFSGNGDFLSFVLKGKEESNPNYGPVITQGTDFNLFKDPDPKRAFILEDASYPSFGSWAVNFIPTPSIWKSLKSLLKDIWYKLTKVGSLYGRSGYLFQDLLANDISQNSSVLLFMGVDNSHGKMFLQEGQLNIRWTQKESMPLYQKILETSKEFYKITKAKLWFPLFTWNFFSKSNITVHSLGGCVLSDHPEAGVTSSDPKTFGQVYGYQNLFVADGSLLPTAVGANPIATISALSERVAEGITGIEPDSGLV</sequence>
<evidence type="ECO:0000256" key="10">
    <source>
        <dbReference type="ARBA" id="ARBA00023235"/>
    </source>
</evidence>
<evidence type="ECO:0000256" key="6">
    <source>
        <dbReference type="ARBA" id="ARBA00023002"/>
    </source>
</evidence>
<dbReference type="PANTHER" id="PTHR47470:SF1">
    <property type="entry name" value="FAD-DEPENDENT OXIDOREDUCTASE 2 FAD BINDING DOMAIN-CONTAINING PROTEIN"/>
    <property type="match status" value="1"/>
</dbReference>
<keyword evidence="3" id="KW-0153">Cholesterol metabolism</keyword>
<evidence type="ECO:0000256" key="1">
    <source>
        <dbReference type="ARBA" id="ARBA00001974"/>
    </source>
</evidence>
<dbReference type="InterPro" id="IPR036188">
    <property type="entry name" value="FAD/NAD-bd_sf"/>
</dbReference>
<dbReference type="SUPFAM" id="SSF51905">
    <property type="entry name" value="FAD/NAD(P)-binding domain"/>
    <property type="match status" value="1"/>
</dbReference>
<dbReference type="PROSITE" id="PS51257">
    <property type="entry name" value="PROKAR_LIPOPROTEIN"/>
    <property type="match status" value="1"/>
</dbReference>
<dbReference type="InterPro" id="IPR007867">
    <property type="entry name" value="GMC_OxRtase_C"/>
</dbReference>
<evidence type="ECO:0000259" key="16">
    <source>
        <dbReference type="Pfam" id="PF00732"/>
    </source>
</evidence>
<evidence type="ECO:0000256" key="5">
    <source>
        <dbReference type="ARBA" id="ARBA00022827"/>
    </source>
</evidence>
<proteinExistence type="inferred from homology"/>
<evidence type="ECO:0000256" key="7">
    <source>
        <dbReference type="ARBA" id="ARBA00023098"/>
    </source>
</evidence>
<feature type="domain" description="Glucose-methanol-choline oxidoreductase C-terminal" evidence="17">
    <location>
        <begin position="498"/>
        <end position="556"/>
    </location>
</feature>
<keyword evidence="5" id="KW-0274">FAD</keyword>
<keyword evidence="8" id="KW-1207">Sterol metabolism</keyword>
<evidence type="ECO:0000256" key="13">
    <source>
        <dbReference type="ARBA" id="ARBA00049723"/>
    </source>
</evidence>
<protein>
    <recommendedName>
        <fullName evidence="14">Cholesterol oxidase</fullName>
        <ecNumber evidence="13">1.1.3.6</ecNumber>
        <ecNumber evidence="11">5.3.3.1</ecNumber>
    </recommendedName>
    <alternativeName>
        <fullName evidence="15">Cholesterol isomerase</fullName>
    </alternativeName>
</protein>
<dbReference type="InterPro" id="IPR052542">
    <property type="entry name" value="Cholesterol_Oxidase"/>
</dbReference>
<evidence type="ECO:0000256" key="15">
    <source>
        <dbReference type="ARBA" id="ARBA00049778"/>
    </source>
</evidence>
<comment type="pathway">
    <text evidence="12">Steroid metabolism; cholesterol degradation.</text>
</comment>
<dbReference type="EC" id="5.3.3.1" evidence="11"/>
<evidence type="ECO:0000256" key="11">
    <source>
        <dbReference type="ARBA" id="ARBA00038856"/>
    </source>
</evidence>
<keyword evidence="19" id="KW-1185">Reference proteome</keyword>
<dbReference type="Gene3D" id="3.50.50.60">
    <property type="entry name" value="FAD/NAD(P)-binding domain"/>
    <property type="match status" value="3"/>
</dbReference>
<evidence type="ECO:0000256" key="2">
    <source>
        <dbReference type="ARBA" id="ARBA00010790"/>
    </source>
</evidence>
<dbReference type="Pfam" id="PF00732">
    <property type="entry name" value="GMC_oxred_N"/>
    <property type="match status" value="1"/>
</dbReference>
<dbReference type="RefSeq" id="WP_109019304.1">
    <property type="nucleotide sequence ID" value="NZ_AP025028.1"/>
</dbReference>
<accession>A0ABM7UK87</accession>
<organism evidence="18 19">
    <name type="scientific">Leptospira kobayashii</name>
    <dbReference type="NCBI Taxonomy" id="1917830"/>
    <lineage>
        <taxon>Bacteria</taxon>
        <taxon>Pseudomonadati</taxon>
        <taxon>Spirochaetota</taxon>
        <taxon>Spirochaetia</taxon>
        <taxon>Leptospirales</taxon>
        <taxon>Leptospiraceae</taxon>
        <taxon>Leptospira</taxon>
    </lineage>
</organism>
<feature type="domain" description="Glucose-methanol-choline oxidoreductase N-terminal" evidence="16">
    <location>
        <begin position="92"/>
        <end position="304"/>
    </location>
</feature>
<dbReference type="Pfam" id="PF05199">
    <property type="entry name" value="GMC_oxred_C"/>
    <property type="match status" value="1"/>
</dbReference>